<dbReference type="InterPro" id="IPR005863">
    <property type="entry name" value="UDP-N-AcMur_synth"/>
</dbReference>
<comment type="function">
    <text evidence="10 11">Involved in cell wall formation. Catalyzes the final step in the synthesis of UDP-N-acetylmuramoyl-pentapeptide, the precursor of murein.</text>
</comment>
<dbReference type="InterPro" id="IPR051046">
    <property type="entry name" value="MurCDEF_CellWall_CoF430Synth"/>
</dbReference>
<accession>A0A2G1BXR0</accession>
<comment type="catalytic activity">
    <reaction evidence="10 11">
        <text>D-alanyl-D-alanine + UDP-N-acetyl-alpha-D-muramoyl-L-alanyl-gamma-D-glutamyl-meso-2,6-diaminopimelate + ATP = UDP-N-acetyl-alpha-D-muramoyl-L-alanyl-gamma-D-glutamyl-meso-2,6-diaminopimeloyl-D-alanyl-D-alanine + ADP + phosphate + H(+)</text>
        <dbReference type="Rhea" id="RHEA:28374"/>
        <dbReference type="ChEBI" id="CHEBI:15378"/>
        <dbReference type="ChEBI" id="CHEBI:30616"/>
        <dbReference type="ChEBI" id="CHEBI:43474"/>
        <dbReference type="ChEBI" id="CHEBI:57822"/>
        <dbReference type="ChEBI" id="CHEBI:61386"/>
        <dbReference type="ChEBI" id="CHEBI:83905"/>
        <dbReference type="ChEBI" id="CHEBI:456216"/>
        <dbReference type="EC" id="6.3.2.10"/>
    </reaction>
</comment>
<evidence type="ECO:0000313" key="15">
    <source>
        <dbReference type="EMBL" id="MDP2541119.1"/>
    </source>
</evidence>
<evidence type="ECO:0000259" key="14">
    <source>
        <dbReference type="Pfam" id="PF08245"/>
    </source>
</evidence>
<evidence type="ECO:0000259" key="12">
    <source>
        <dbReference type="Pfam" id="PF01225"/>
    </source>
</evidence>
<dbReference type="InterPro" id="IPR036565">
    <property type="entry name" value="Mur-like_cat_sf"/>
</dbReference>
<organism evidence="16 17">
    <name type="scientific">Tenacibaculum discolor</name>
    <dbReference type="NCBI Taxonomy" id="361581"/>
    <lineage>
        <taxon>Bacteria</taxon>
        <taxon>Pseudomonadati</taxon>
        <taxon>Bacteroidota</taxon>
        <taxon>Flavobacteriia</taxon>
        <taxon>Flavobacteriales</taxon>
        <taxon>Flavobacteriaceae</taxon>
        <taxon>Tenacibaculum</taxon>
    </lineage>
</organism>
<dbReference type="GO" id="GO:0005524">
    <property type="term" value="F:ATP binding"/>
    <property type="evidence" value="ECO:0007669"/>
    <property type="project" value="UniProtKB-UniRule"/>
</dbReference>
<evidence type="ECO:0000256" key="3">
    <source>
        <dbReference type="ARBA" id="ARBA00022618"/>
    </source>
</evidence>
<keyword evidence="7 10" id="KW-0573">Peptidoglycan synthesis</keyword>
<comment type="caution">
    <text evidence="16">The sequence shown here is derived from an EMBL/GenBank/DDBJ whole genome shotgun (WGS) entry which is preliminary data.</text>
</comment>
<feature type="domain" description="Mur ligase C-terminal" evidence="13">
    <location>
        <begin position="292"/>
        <end position="374"/>
    </location>
</feature>
<dbReference type="GO" id="GO:0008360">
    <property type="term" value="P:regulation of cell shape"/>
    <property type="evidence" value="ECO:0007669"/>
    <property type="project" value="UniProtKB-KW"/>
</dbReference>
<comment type="similarity">
    <text evidence="10">Belongs to the MurCDEF family. MurF subfamily.</text>
</comment>
<evidence type="ECO:0000256" key="5">
    <source>
        <dbReference type="ARBA" id="ARBA00022840"/>
    </source>
</evidence>
<evidence type="ECO:0000259" key="13">
    <source>
        <dbReference type="Pfam" id="PF02875"/>
    </source>
</evidence>
<keyword evidence="8 10" id="KW-0131">Cell cycle</keyword>
<evidence type="ECO:0000313" key="17">
    <source>
        <dbReference type="Proteomes" id="UP000222163"/>
    </source>
</evidence>
<keyword evidence="6 10" id="KW-0133">Cell shape</keyword>
<comment type="pathway">
    <text evidence="10 11">Cell wall biogenesis; peptidoglycan biosynthesis.</text>
</comment>
<evidence type="ECO:0000256" key="9">
    <source>
        <dbReference type="ARBA" id="ARBA00023316"/>
    </source>
</evidence>
<dbReference type="InterPro" id="IPR004101">
    <property type="entry name" value="Mur_ligase_C"/>
</dbReference>
<evidence type="ECO:0000313" key="18">
    <source>
        <dbReference type="Proteomes" id="UP001242342"/>
    </source>
</evidence>
<dbReference type="InterPro" id="IPR013221">
    <property type="entry name" value="Mur_ligase_cen"/>
</dbReference>
<evidence type="ECO:0000313" key="16">
    <source>
        <dbReference type="EMBL" id="PHN98832.1"/>
    </source>
</evidence>
<dbReference type="GO" id="GO:0071555">
    <property type="term" value="P:cell wall organization"/>
    <property type="evidence" value="ECO:0007669"/>
    <property type="project" value="UniProtKB-KW"/>
</dbReference>
<dbReference type="UniPathway" id="UPA00219"/>
<dbReference type="Gene3D" id="3.40.1390.10">
    <property type="entry name" value="MurE/MurF, N-terminal domain"/>
    <property type="match status" value="1"/>
</dbReference>
<dbReference type="Pfam" id="PF01225">
    <property type="entry name" value="Mur_ligase"/>
    <property type="match status" value="1"/>
</dbReference>
<reference evidence="16" key="2">
    <citation type="submission" date="2017-10" db="EMBL/GenBank/DDBJ databases">
        <authorList>
            <person name="Enke T.N."/>
            <person name="Cordero O.X."/>
        </authorList>
    </citation>
    <scope>NUCLEOTIDE SEQUENCE</scope>
    <source>
        <strain evidence="16">4G03</strain>
    </source>
</reference>
<protein>
    <recommendedName>
        <fullName evidence="10 11">UDP-N-acetylmuramoyl-tripeptide--D-alanyl-D-alanine ligase</fullName>
        <ecNumber evidence="10 11">6.3.2.10</ecNumber>
    </recommendedName>
    <alternativeName>
        <fullName evidence="10">D-alanyl-D-alanine-adding enzyme</fullName>
    </alternativeName>
</protein>
<evidence type="ECO:0000256" key="11">
    <source>
        <dbReference type="RuleBase" id="RU004136"/>
    </source>
</evidence>
<evidence type="ECO:0000256" key="6">
    <source>
        <dbReference type="ARBA" id="ARBA00022960"/>
    </source>
</evidence>
<dbReference type="Pfam" id="PF02875">
    <property type="entry name" value="Mur_ligase_C"/>
    <property type="match status" value="1"/>
</dbReference>
<evidence type="ECO:0000256" key="8">
    <source>
        <dbReference type="ARBA" id="ARBA00023306"/>
    </source>
</evidence>
<dbReference type="SUPFAM" id="SSF53244">
    <property type="entry name" value="MurD-like peptide ligases, peptide-binding domain"/>
    <property type="match status" value="1"/>
</dbReference>
<keyword evidence="4 10" id="KW-0547">Nucleotide-binding</keyword>
<dbReference type="HAMAP" id="MF_02019">
    <property type="entry name" value="MurF"/>
    <property type="match status" value="1"/>
</dbReference>
<dbReference type="RefSeq" id="WP_099213949.1">
    <property type="nucleotide sequence ID" value="NZ_JAUYVU010000004.1"/>
</dbReference>
<keyword evidence="18" id="KW-1185">Reference proteome</keyword>
<keyword evidence="1 10" id="KW-0963">Cytoplasm</keyword>
<proteinExistence type="inferred from homology"/>
<dbReference type="AlphaFoldDB" id="A0A2G1BXR0"/>
<dbReference type="PANTHER" id="PTHR43024">
    <property type="entry name" value="UDP-N-ACETYLMURAMOYL-TRIPEPTIDE--D-ALANYL-D-ALANINE LIGASE"/>
    <property type="match status" value="1"/>
</dbReference>
<evidence type="ECO:0000256" key="7">
    <source>
        <dbReference type="ARBA" id="ARBA00022984"/>
    </source>
</evidence>
<dbReference type="EMBL" id="PDUU01000002">
    <property type="protein sequence ID" value="PHN98832.1"/>
    <property type="molecule type" value="Genomic_DNA"/>
</dbReference>
<dbReference type="SUPFAM" id="SSF63418">
    <property type="entry name" value="MurE/MurF N-terminal domain"/>
    <property type="match status" value="1"/>
</dbReference>
<dbReference type="Proteomes" id="UP000222163">
    <property type="component" value="Unassembled WGS sequence"/>
</dbReference>
<dbReference type="NCBIfam" id="TIGR01143">
    <property type="entry name" value="murF"/>
    <property type="match status" value="1"/>
</dbReference>
<feature type="binding site" evidence="10">
    <location>
        <begin position="97"/>
        <end position="103"/>
    </location>
    <ligand>
        <name>ATP</name>
        <dbReference type="ChEBI" id="CHEBI:30616"/>
    </ligand>
</feature>
<dbReference type="EC" id="6.3.2.10" evidence="10 11"/>
<dbReference type="GO" id="GO:0005737">
    <property type="term" value="C:cytoplasm"/>
    <property type="evidence" value="ECO:0007669"/>
    <property type="project" value="UniProtKB-SubCell"/>
</dbReference>
<comment type="subcellular location">
    <subcellularLocation>
        <location evidence="10 11">Cytoplasm</location>
    </subcellularLocation>
</comment>
<evidence type="ECO:0000256" key="1">
    <source>
        <dbReference type="ARBA" id="ARBA00022490"/>
    </source>
</evidence>
<evidence type="ECO:0000256" key="10">
    <source>
        <dbReference type="HAMAP-Rule" id="MF_02019"/>
    </source>
</evidence>
<dbReference type="GO" id="GO:0051301">
    <property type="term" value="P:cell division"/>
    <property type="evidence" value="ECO:0007669"/>
    <property type="project" value="UniProtKB-KW"/>
</dbReference>
<dbReference type="PANTHER" id="PTHR43024:SF1">
    <property type="entry name" value="UDP-N-ACETYLMURAMOYL-TRIPEPTIDE--D-ALANYL-D-ALANINE LIGASE"/>
    <property type="match status" value="1"/>
</dbReference>
<keyword evidence="2 10" id="KW-0436">Ligase</keyword>
<dbReference type="EMBL" id="JAUYVU010000004">
    <property type="protein sequence ID" value="MDP2541119.1"/>
    <property type="molecule type" value="Genomic_DNA"/>
</dbReference>
<evidence type="ECO:0000256" key="2">
    <source>
        <dbReference type="ARBA" id="ARBA00022598"/>
    </source>
</evidence>
<sequence length="417" mass="46845">MKIEDLYKLYIAHGLVDTDTRSIRKNTLFFALKGENFNGNKFAEEAINKGASYAVIDEVEYKTSEKLILVKDVLETLQELANYHRNQLSISIIALTGSNGKTTTKELINAVLSTKYKTTATLGNLNNHIGVPLTLLSMNKNTEIGIVEMGANHAKEIDFLSRIANPDYGYITNFGSAHLEGFGSLEGVVKAKSELYDFLRAHNKKVFVNPTDEKQVERTEGIEAITFEESIKFTEANPFVRLSYKDTDVLSNLIGAYNFANISAAITIGNYFNVSLEQIKDAIENYVPSNNRSQIINTDTNKVILDAYNANPTSMKAALESFSKLHGNNKTIILGDMFELGEYSSKEHQNIVDMIEKLDLNKAFLIGDNFYKTITECKKFKNFYEFEDYIKNNPIENSTILVKGSRGMALERIVESF</sequence>
<dbReference type="InterPro" id="IPR036615">
    <property type="entry name" value="Mur_ligase_C_dom_sf"/>
</dbReference>
<evidence type="ECO:0000256" key="4">
    <source>
        <dbReference type="ARBA" id="ARBA00022741"/>
    </source>
</evidence>
<keyword evidence="5 10" id="KW-0067">ATP-binding</keyword>
<keyword evidence="9 10" id="KW-0961">Cell wall biogenesis/degradation</keyword>
<keyword evidence="3 10" id="KW-0132">Cell division</keyword>
<reference evidence="15 18" key="3">
    <citation type="submission" date="2023-07" db="EMBL/GenBank/DDBJ databases">
        <title>Genome content predicts the carbon catabolic preferences of heterotrophic bacteria.</title>
        <authorList>
            <person name="Gralka M."/>
        </authorList>
    </citation>
    <scope>NUCLEOTIDE SEQUENCE [LARGE SCALE GENOMIC DNA]</scope>
    <source>
        <strain evidence="15 18">4G03</strain>
    </source>
</reference>
<gene>
    <name evidence="10 15" type="primary">murF</name>
    <name evidence="16" type="ORF">CSC81_01195</name>
    <name evidence="15" type="ORF">Q8W23_06460</name>
</gene>
<reference evidence="16 17" key="1">
    <citation type="journal article" date="2016" name="Nat. Commun.">
        <title>Microbial interactions lead to rapid micro-scale successions on model marine particles.</title>
        <authorList>
            <person name="Datta M.S."/>
            <person name="Sliwerska E."/>
            <person name="Gore J."/>
            <person name="Polz M.F."/>
            <person name="Cordero O.X."/>
        </authorList>
    </citation>
    <scope>NUCLEOTIDE SEQUENCE [LARGE SCALE GENOMIC DNA]</scope>
    <source>
        <strain evidence="16 17">4G03</strain>
    </source>
</reference>
<dbReference type="InterPro" id="IPR035911">
    <property type="entry name" value="MurE/MurF_N"/>
</dbReference>
<dbReference type="Proteomes" id="UP001242342">
    <property type="component" value="Unassembled WGS sequence"/>
</dbReference>
<dbReference type="Gene3D" id="3.90.190.20">
    <property type="entry name" value="Mur ligase, C-terminal domain"/>
    <property type="match status" value="1"/>
</dbReference>
<name>A0A2G1BXR0_9FLAO</name>
<dbReference type="Pfam" id="PF08245">
    <property type="entry name" value="Mur_ligase_M"/>
    <property type="match status" value="1"/>
</dbReference>
<dbReference type="GO" id="GO:0047480">
    <property type="term" value="F:UDP-N-acetylmuramoyl-tripeptide-D-alanyl-D-alanine ligase activity"/>
    <property type="evidence" value="ECO:0007669"/>
    <property type="project" value="UniProtKB-UniRule"/>
</dbReference>
<feature type="domain" description="Mur ligase central" evidence="14">
    <location>
        <begin position="96"/>
        <end position="268"/>
    </location>
</feature>
<dbReference type="SUPFAM" id="SSF53623">
    <property type="entry name" value="MurD-like peptide ligases, catalytic domain"/>
    <property type="match status" value="1"/>
</dbReference>
<dbReference type="GO" id="GO:0009252">
    <property type="term" value="P:peptidoglycan biosynthetic process"/>
    <property type="evidence" value="ECO:0007669"/>
    <property type="project" value="UniProtKB-UniRule"/>
</dbReference>
<feature type="domain" description="Mur ligase N-terminal catalytic" evidence="12">
    <location>
        <begin position="16"/>
        <end position="84"/>
    </location>
</feature>
<dbReference type="Gene3D" id="3.40.1190.10">
    <property type="entry name" value="Mur-like, catalytic domain"/>
    <property type="match status" value="1"/>
</dbReference>
<dbReference type="InterPro" id="IPR000713">
    <property type="entry name" value="Mur_ligase_N"/>
</dbReference>